<accession>A0A0F9REG3</accession>
<dbReference type="SUPFAM" id="SSF53335">
    <property type="entry name" value="S-adenosyl-L-methionine-dependent methyltransferases"/>
    <property type="match status" value="1"/>
</dbReference>
<reference evidence="2" key="1">
    <citation type="journal article" date="2015" name="Nature">
        <title>Complex archaea that bridge the gap between prokaryotes and eukaryotes.</title>
        <authorList>
            <person name="Spang A."/>
            <person name="Saw J.H."/>
            <person name="Jorgensen S.L."/>
            <person name="Zaremba-Niedzwiedzka K."/>
            <person name="Martijn J."/>
            <person name="Lind A.E."/>
            <person name="van Eijk R."/>
            <person name="Schleper C."/>
            <person name="Guy L."/>
            <person name="Ettema T.J."/>
        </authorList>
    </citation>
    <scope>NUCLEOTIDE SEQUENCE</scope>
</reference>
<proteinExistence type="predicted"/>
<sequence length="197" mass="22158">METAFDKQISFWTRRKSRMGDGAIGRRDENHVEQGQRIAVYLHCWLGDNFYSHGLDFGCGWGRFSALLAEHCGHLWAVDLFGEWTARAANLAPTITPISLEEPKLPLETGSIDFVADIMTLQSIDDDKLMLTFANELKRVAAAGATVISLHCMKAKPTSRTVMHRAKQLGLSDWEETRVDDIDKAKEPYSFLVGVRM</sequence>
<dbReference type="AlphaFoldDB" id="A0A0F9REG3"/>
<dbReference type="GO" id="GO:0008757">
    <property type="term" value="F:S-adenosylmethionine-dependent methyltransferase activity"/>
    <property type="evidence" value="ECO:0007669"/>
    <property type="project" value="InterPro"/>
</dbReference>
<feature type="domain" description="Methyltransferase type 11" evidence="1">
    <location>
        <begin position="55"/>
        <end position="147"/>
    </location>
</feature>
<name>A0A0F9REG3_9ZZZZ</name>
<dbReference type="Gene3D" id="3.40.50.150">
    <property type="entry name" value="Vaccinia Virus protein VP39"/>
    <property type="match status" value="1"/>
</dbReference>
<dbReference type="InterPro" id="IPR029063">
    <property type="entry name" value="SAM-dependent_MTases_sf"/>
</dbReference>
<protein>
    <recommendedName>
        <fullName evidence="1">Methyltransferase type 11 domain-containing protein</fullName>
    </recommendedName>
</protein>
<dbReference type="EMBL" id="LAZR01001246">
    <property type="protein sequence ID" value="KKN47992.1"/>
    <property type="molecule type" value="Genomic_DNA"/>
</dbReference>
<gene>
    <name evidence="2" type="ORF">LCGC14_0657500</name>
</gene>
<evidence type="ECO:0000313" key="2">
    <source>
        <dbReference type="EMBL" id="KKN47992.1"/>
    </source>
</evidence>
<dbReference type="InterPro" id="IPR013216">
    <property type="entry name" value="Methyltransf_11"/>
</dbReference>
<comment type="caution">
    <text evidence="2">The sequence shown here is derived from an EMBL/GenBank/DDBJ whole genome shotgun (WGS) entry which is preliminary data.</text>
</comment>
<evidence type="ECO:0000259" key="1">
    <source>
        <dbReference type="Pfam" id="PF08241"/>
    </source>
</evidence>
<organism evidence="2">
    <name type="scientific">marine sediment metagenome</name>
    <dbReference type="NCBI Taxonomy" id="412755"/>
    <lineage>
        <taxon>unclassified sequences</taxon>
        <taxon>metagenomes</taxon>
        <taxon>ecological metagenomes</taxon>
    </lineage>
</organism>
<dbReference type="Pfam" id="PF08241">
    <property type="entry name" value="Methyltransf_11"/>
    <property type="match status" value="1"/>
</dbReference>